<dbReference type="EMBL" id="KB203683">
    <property type="protein sequence ID" value="ESO83425.1"/>
    <property type="molecule type" value="Genomic_DNA"/>
</dbReference>
<dbReference type="GeneID" id="20233446"/>
<dbReference type="RefSeq" id="XP_009065856.1">
    <property type="nucleotide sequence ID" value="XM_009067608.1"/>
</dbReference>
<reference evidence="3 4" key="1">
    <citation type="journal article" date="2013" name="Nature">
        <title>Insights into bilaterian evolution from three spiralian genomes.</title>
        <authorList>
            <person name="Simakov O."/>
            <person name="Marletaz F."/>
            <person name="Cho S.J."/>
            <person name="Edsinger-Gonzales E."/>
            <person name="Havlak P."/>
            <person name="Hellsten U."/>
            <person name="Kuo D.H."/>
            <person name="Larsson T."/>
            <person name="Lv J."/>
            <person name="Arendt D."/>
            <person name="Savage R."/>
            <person name="Osoegawa K."/>
            <person name="de Jong P."/>
            <person name="Grimwood J."/>
            <person name="Chapman J.A."/>
            <person name="Shapiro H."/>
            <person name="Aerts A."/>
            <person name="Otillar R.P."/>
            <person name="Terry A.Y."/>
            <person name="Boore J.L."/>
            <person name="Grigoriev I.V."/>
            <person name="Lindberg D.R."/>
            <person name="Seaver E.C."/>
            <person name="Weisblat D.A."/>
            <person name="Putnam N.H."/>
            <person name="Rokhsar D.S."/>
        </authorList>
    </citation>
    <scope>NUCLEOTIDE SEQUENCE [LARGE SCALE GENOMIC DNA]</scope>
</reference>
<protein>
    <recommendedName>
        <fullName evidence="2">Sialate O-acetylesterase domain-containing protein</fullName>
    </recommendedName>
</protein>
<evidence type="ECO:0000259" key="2">
    <source>
        <dbReference type="Pfam" id="PF03629"/>
    </source>
</evidence>
<dbReference type="InterPro" id="IPR005181">
    <property type="entry name" value="SASA"/>
</dbReference>
<organism evidence="3 4">
    <name type="scientific">Lottia gigantea</name>
    <name type="common">Giant owl limpet</name>
    <dbReference type="NCBI Taxonomy" id="225164"/>
    <lineage>
        <taxon>Eukaryota</taxon>
        <taxon>Metazoa</taxon>
        <taxon>Spiralia</taxon>
        <taxon>Lophotrochozoa</taxon>
        <taxon>Mollusca</taxon>
        <taxon>Gastropoda</taxon>
        <taxon>Patellogastropoda</taxon>
        <taxon>Lottioidea</taxon>
        <taxon>Lottiidae</taxon>
        <taxon>Lottia</taxon>
    </lineage>
</organism>
<dbReference type="OrthoDB" id="42638at2759"/>
<dbReference type="InterPro" id="IPR036514">
    <property type="entry name" value="SGNH_hydro_sf"/>
</dbReference>
<dbReference type="AlphaFoldDB" id="V3ZLX9"/>
<dbReference type="PANTHER" id="PTHR22901">
    <property type="entry name" value="SIALATE O-ACETYLESTERASE"/>
    <property type="match status" value="1"/>
</dbReference>
<proteinExistence type="predicted"/>
<evidence type="ECO:0000256" key="1">
    <source>
        <dbReference type="ARBA" id="ARBA00022801"/>
    </source>
</evidence>
<dbReference type="GO" id="GO:0001681">
    <property type="term" value="F:sialate O-acetylesterase activity"/>
    <property type="evidence" value="ECO:0007669"/>
    <property type="project" value="InterPro"/>
</dbReference>
<dbReference type="HOGENOM" id="CLU_015150_1_0_1"/>
<dbReference type="PANTHER" id="PTHR22901:SF0">
    <property type="entry name" value="SIALATE O-ACETYLESTERASE"/>
    <property type="match status" value="1"/>
</dbReference>
<evidence type="ECO:0000313" key="3">
    <source>
        <dbReference type="EMBL" id="ESO83425.1"/>
    </source>
</evidence>
<keyword evidence="4" id="KW-1185">Reference proteome</keyword>
<dbReference type="Gene3D" id="3.40.50.1110">
    <property type="entry name" value="SGNH hydrolase"/>
    <property type="match status" value="1"/>
</dbReference>
<sequence>SFNFASYYENYMVLQRAPHKAVIWGYSPNIGERIIVKMSDTEKIYKSIVSLGPDGVNGVWKVSLDPENRTDEFTITAISSQGSISIAYVLFGDVWLCSGQSNMQFTLIQAFNGTDLANEASKYPNVRVLTVLQTQSNKPEYDLITIQEPWSLPNQKSIGFAPWKYFSAVCWLYGRNLYDSRQYPIGMIATDWGGTPVEAWSSKDALQNCGLKEEGSYKVSKEWTDGNEDLAMGNSDLWNAMIHPFLNMTIYGAIWYQGEANQVTNVNLYNCTFPSMIDDWRLKFSSSGNTDPVFPFGFVQVTNRPDPTVTTGFTDIRWHQTADFGYVPNKKMPKVFMAVAMDLPDFVSPYGSIHPRDKVDVGNRLTLSGLAIAYNDTSVKQWSGPLPTTISLSSKQVQLEYDVSLEIRNLKFLPSIFQLCCSIGGSKSCTAGKSWWLPTPIISSTSTSITIYSICDDDILGVRYAWRETPCQFKQCAVYSSDAKLPGPPFIWYRPTGSNSNKYPLLWDEPVNIH</sequence>
<feature type="non-terminal residue" evidence="3">
    <location>
        <position position="1"/>
    </location>
</feature>
<dbReference type="CTD" id="20233446"/>
<dbReference type="Proteomes" id="UP000030746">
    <property type="component" value="Unassembled WGS sequence"/>
</dbReference>
<dbReference type="SUPFAM" id="SSF52266">
    <property type="entry name" value="SGNH hydrolase"/>
    <property type="match status" value="1"/>
</dbReference>
<dbReference type="InterPro" id="IPR039329">
    <property type="entry name" value="SIAE"/>
</dbReference>
<dbReference type="KEGG" id="lgi:LOTGIDRAFT_133483"/>
<feature type="domain" description="Sialate O-acetylesterase" evidence="2">
    <location>
        <begin position="93"/>
        <end position="286"/>
    </location>
</feature>
<gene>
    <name evidence="3" type="ORF">LOTGIDRAFT_133483</name>
</gene>
<dbReference type="GO" id="GO:0005975">
    <property type="term" value="P:carbohydrate metabolic process"/>
    <property type="evidence" value="ECO:0007669"/>
    <property type="project" value="TreeGrafter"/>
</dbReference>
<dbReference type="OMA" id="MDGIAWY"/>
<name>V3ZLX9_LOTGI</name>
<accession>V3ZLX9</accession>
<keyword evidence="1" id="KW-0378">Hydrolase</keyword>
<dbReference type="Pfam" id="PF03629">
    <property type="entry name" value="SASA"/>
    <property type="match status" value="1"/>
</dbReference>
<evidence type="ECO:0000313" key="4">
    <source>
        <dbReference type="Proteomes" id="UP000030746"/>
    </source>
</evidence>